<evidence type="ECO:0000313" key="3">
    <source>
        <dbReference type="Proteomes" id="UP000197090"/>
    </source>
</evidence>
<feature type="region of interest" description="Disordered" evidence="1">
    <location>
        <begin position="1"/>
        <end position="30"/>
    </location>
</feature>
<evidence type="ECO:0000313" key="2">
    <source>
        <dbReference type="EMBL" id="OWQ71665.1"/>
    </source>
</evidence>
<sequence length="97" mass="10912">MDAATELTWTYLQRPPQPDPPRHRSGNQLLPLPLLLPLRVQGAALPEPQPPYLQRSSSRSTLRCRSEDGNNDPQDPPVDRHRSRCGRRLGPADGLCR</sequence>
<dbReference type="AlphaFoldDB" id="A0A246I152"/>
<proteinExistence type="predicted"/>
<dbReference type="Proteomes" id="UP000197090">
    <property type="component" value="Unassembled WGS sequence"/>
</dbReference>
<protein>
    <submittedName>
        <fullName evidence="2">Uncharacterized protein</fullName>
    </submittedName>
</protein>
<dbReference type="EMBL" id="NIVX01000095">
    <property type="protein sequence ID" value="OWQ71665.1"/>
    <property type="molecule type" value="Genomic_DNA"/>
</dbReference>
<reference evidence="2 3" key="1">
    <citation type="submission" date="2017-06" db="EMBL/GenBank/DDBJ databases">
        <authorList>
            <person name="Kim H.J."/>
            <person name="Triplett B.A."/>
        </authorList>
    </citation>
    <scope>NUCLEOTIDE SEQUENCE [LARGE SCALE GENOMIC DNA]</scope>
    <source>
        <strain evidence="2 3">594</strain>
    </source>
</reference>
<feature type="region of interest" description="Disordered" evidence="1">
    <location>
        <begin position="42"/>
        <end position="97"/>
    </location>
</feature>
<accession>A0A246I152</accession>
<evidence type="ECO:0000256" key="1">
    <source>
        <dbReference type="SAM" id="MobiDB-lite"/>
    </source>
</evidence>
<name>A0A246I152_STEMA</name>
<gene>
    <name evidence="2" type="ORF">CEE63_16025</name>
</gene>
<organism evidence="2 3">
    <name type="scientific">Stenotrophomonas maltophilia</name>
    <name type="common">Pseudomonas maltophilia</name>
    <name type="synonym">Xanthomonas maltophilia</name>
    <dbReference type="NCBI Taxonomy" id="40324"/>
    <lineage>
        <taxon>Bacteria</taxon>
        <taxon>Pseudomonadati</taxon>
        <taxon>Pseudomonadota</taxon>
        <taxon>Gammaproteobacteria</taxon>
        <taxon>Lysobacterales</taxon>
        <taxon>Lysobacteraceae</taxon>
        <taxon>Stenotrophomonas</taxon>
        <taxon>Stenotrophomonas maltophilia group</taxon>
    </lineage>
</organism>
<comment type="caution">
    <text evidence="2">The sequence shown here is derived from an EMBL/GenBank/DDBJ whole genome shotgun (WGS) entry which is preliminary data.</text>
</comment>